<dbReference type="RefSeq" id="WP_179845320.1">
    <property type="nucleotide sequence ID" value="NZ_JACCBA010000001.1"/>
</dbReference>
<evidence type="ECO:0000313" key="1">
    <source>
        <dbReference type="EMBL" id="NYD48396.1"/>
    </source>
</evidence>
<protein>
    <submittedName>
        <fullName evidence="1">Uncharacterized protein</fullName>
    </submittedName>
</protein>
<name>A0A7Y9JH63_9ACTN</name>
<reference evidence="1 2" key="1">
    <citation type="submission" date="2020-07" db="EMBL/GenBank/DDBJ databases">
        <title>Sequencing the genomes of 1000 actinobacteria strains.</title>
        <authorList>
            <person name="Klenk H.-P."/>
        </authorList>
    </citation>
    <scope>NUCLEOTIDE SEQUENCE [LARGE SCALE GENOMIC DNA]</scope>
    <source>
        <strain evidence="1 2">DSM 40398</strain>
    </source>
</reference>
<organism evidence="1 2">
    <name type="scientific">Actinomadura luteofluorescens</name>
    <dbReference type="NCBI Taxonomy" id="46163"/>
    <lineage>
        <taxon>Bacteria</taxon>
        <taxon>Bacillati</taxon>
        <taxon>Actinomycetota</taxon>
        <taxon>Actinomycetes</taxon>
        <taxon>Streptosporangiales</taxon>
        <taxon>Thermomonosporaceae</taxon>
        <taxon>Actinomadura</taxon>
    </lineage>
</organism>
<accession>A0A7Y9JH63</accession>
<dbReference type="AlphaFoldDB" id="A0A7Y9JH63"/>
<sequence>MTDIDPLGVPDSPDAWRALAADWANTSGVRSRRYTDLMQGTVAHLGAAPQGPHALAWALGVLTLTARLEGMALPDAAPVVAALTAAAERLDGEPCDHADHPYLTDFDAEGLNWRFRPEEMALRAVGAGPPLDDPGRWGCPRNVAGFARAAAEAASPGTFDDVPVRAPASIGRGLEYLSDVIYDHPHGDPYETLVDEARALLQAAREDTPELPGLVVANCALLPYAVSERVESAEVLDEIINALEAAARRCDETPACDHAAHPDLDDFESYRRDAELMLTPGGRRAYRWRHRTLGGLPLEAWTCRHHFGIEAEIALDEVREARAELTAEEG</sequence>
<comment type="caution">
    <text evidence="1">The sequence shown here is derived from an EMBL/GenBank/DDBJ whole genome shotgun (WGS) entry which is preliminary data.</text>
</comment>
<evidence type="ECO:0000313" key="2">
    <source>
        <dbReference type="Proteomes" id="UP000529783"/>
    </source>
</evidence>
<gene>
    <name evidence="1" type="ORF">BJY14_004379</name>
</gene>
<proteinExistence type="predicted"/>
<dbReference type="EMBL" id="JACCBA010000001">
    <property type="protein sequence ID" value="NYD48396.1"/>
    <property type="molecule type" value="Genomic_DNA"/>
</dbReference>
<dbReference type="Proteomes" id="UP000529783">
    <property type="component" value="Unassembled WGS sequence"/>
</dbReference>
<keyword evidence="2" id="KW-1185">Reference proteome</keyword>